<sequence>MTTTLTKIIKKGGFENKEELAQYVKDNLILHTNALREQGYKFSEVTILMQATFSVDIKKGKKLADHLFRIGLLKEY</sequence>
<evidence type="ECO:0000313" key="1">
    <source>
        <dbReference type="EMBL" id="CEG12342.1"/>
    </source>
</evidence>
<protein>
    <submittedName>
        <fullName evidence="1">Uncharacterized protein</fullName>
    </submittedName>
</protein>
<gene>
    <name evidence="1" type="ORF">MSIBF_A2160003</name>
</gene>
<organism evidence="1">
    <name type="scientific">groundwater metagenome</name>
    <dbReference type="NCBI Taxonomy" id="717931"/>
    <lineage>
        <taxon>unclassified sequences</taxon>
        <taxon>metagenomes</taxon>
        <taxon>ecological metagenomes</taxon>
    </lineage>
</organism>
<proteinExistence type="predicted"/>
<name>A0A098E8J3_9ZZZZ</name>
<dbReference type="AlphaFoldDB" id="A0A098E8J3"/>
<accession>A0A098E8J3</accession>
<dbReference type="EMBL" id="CCXY01000131">
    <property type="protein sequence ID" value="CEG12342.1"/>
    <property type="molecule type" value="Genomic_DNA"/>
</dbReference>
<reference evidence="1" key="1">
    <citation type="submission" date="2014-09" db="EMBL/GenBank/DDBJ databases">
        <authorList>
            <person name="Probst J Alexander"/>
        </authorList>
    </citation>
    <scope>NUCLEOTIDE SEQUENCE</scope>
</reference>